<name>A0A7X3GYF6_9GAMM</name>
<proteinExistence type="predicted"/>
<dbReference type="EMBL" id="WTKP01000002">
    <property type="protein sequence ID" value="MWJ27051.1"/>
    <property type="molecule type" value="Genomic_DNA"/>
</dbReference>
<evidence type="ECO:0000313" key="1">
    <source>
        <dbReference type="EMBL" id="MWJ27051.1"/>
    </source>
</evidence>
<gene>
    <name evidence="1" type="ORF">GPM19_02340</name>
</gene>
<evidence type="ECO:0000313" key="2">
    <source>
        <dbReference type="Proteomes" id="UP000437638"/>
    </source>
</evidence>
<accession>A0A7X3GYF6</accession>
<sequence>MTTYTNATIRIGNHSMAGQEVDIIGDGSTTTGAEGASKPRTVVWHRGAQHYGKVSLDNVCIYDSEGAVIAEGTLKNPECETVEMGNVTFEI</sequence>
<reference evidence="1 2" key="1">
    <citation type="submission" date="2019-12" db="EMBL/GenBank/DDBJ databases">
        <title>Halomonas rutogse sp. nov. isolated from two lakes on Tibetan Plateau.</title>
        <authorList>
            <person name="Gao P."/>
        </authorList>
    </citation>
    <scope>NUCLEOTIDE SEQUENCE [LARGE SCALE GENOMIC DNA]</scope>
    <source>
        <strain evidence="1 2">ZH2S</strain>
    </source>
</reference>
<protein>
    <submittedName>
        <fullName evidence="1">Uncharacterized protein</fullName>
    </submittedName>
</protein>
<dbReference type="RefSeq" id="WP_160417289.1">
    <property type="nucleotide sequence ID" value="NZ_WTKP01000002.1"/>
</dbReference>
<organism evidence="1 2">
    <name type="scientific">Vreelandella zhuhanensis</name>
    <dbReference type="NCBI Taxonomy" id="2684210"/>
    <lineage>
        <taxon>Bacteria</taxon>
        <taxon>Pseudomonadati</taxon>
        <taxon>Pseudomonadota</taxon>
        <taxon>Gammaproteobacteria</taxon>
        <taxon>Oceanospirillales</taxon>
        <taxon>Halomonadaceae</taxon>
        <taxon>Vreelandella</taxon>
    </lineage>
</organism>
<comment type="caution">
    <text evidence="1">The sequence shown here is derived from an EMBL/GenBank/DDBJ whole genome shotgun (WGS) entry which is preliminary data.</text>
</comment>
<dbReference type="AlphaFoldDB" id="A0A7X3GYF6"/>
<dbReference type="Proteomes" id="UP000437638">
    <property type="component" value="Unassembled WGS sequence"/>
</dbReference>
<keyword evidence="2" id="KW-1185">Reference proteome</keyword>